<dbReference type="InterPro" id="IPR000718">
    <property type="entry name" value="Peptidase_M13"/>
</dbReference>
<accession>L8GIL4</accession>
<dbReference type="PROSITE" id="PS51885">
    <property type="entry name" value="NEPRILYSIN"/>
    <property type="match status" value="1"/>
</dbReference>
<keyword evidence="11" id="KW-1185">Reference proteome</keyword>
<evidence type="ECO:0000256" key="2">
    <source>
        <dbReference type="ARBA" id="ARBA00007357"/>
    </source>
</evidence>
<dbReference type="InterPro" id="IPR018497">
    <property type="entry name" value="Peptidase_M13_C"/>
</dbReference>
<dbReference type="GO" id="GO:0005886">
    <property type="term" value="C:plasma membrane"/>
    <property type="evidence" value="ECO:0007669"/>
    <property type="project" value="TreeGrafter"/>
</dbReference>
<dbReference type="GO" id="GO:0004222">
    <property type="term" value="F:metalloendopeptidase activity"/>
    <property type="evidence" value="ECO:0007669"/>
    <property type="project" value="InterPro"/>
</dbReference>
<dbReference type="GO" id="GO:0046872">
    <property type="term" value="F:metal ion binding"/>
    <property type="evidence" value="ECO:0007669"/>
    <property type="project" value="UniProtKB-KW"/>
</dbReference>
<keyword evidence="7" id="KW-0482">Metalloprotease</keyword>
<dbReference type="Proteomes" id="UP000011083">
    <property type="component" value="Unassembled WGS sequence"/>
</dbReference>
<comment type="similarity">
    <text evidence="2">Belongs to the peptidase M13 family.</text>
</comment>
<feature type="domain" description="Peptidase M13 C-terminal" evidence="8">
    <location>
        <begin position="342"/>
        <end position="547"/>
    </location>
</feature>
<dbReference type="PANTHER" id="PTHR11733:SF167">
    <property type="entry name" value="FI17812P1-RELATED"/>
    <property type="match status" value="1"/>
</dbReference>
<keyword evidence="4" id="KW-0479">Metal-binding</keyword>
<evidence type="ECO:0000256" key="4">
    <source>
        <dbReference type="ARBA" id="ARBA00022723"/>
    </source>
</evidence>
<dbReference type="PANTHER" id="PTHR11733">
    <property type="entry name" value="ZINC METALLOPROTEASE FAMILY M13 NEPRILYSIN-RELATED"/>
    <property type="match status" value="1"/>
</dbReference>
<evidence type="ECO:0000313" key="11">
    <source>
        <dbReference type="Proteomes" id="UP000011083"/>
    </source>
</evidence>
<evidence type="ECO:0000256" key="7">
    <source>
        <dbReference type="ARBA" id="ARBA00023049"/>
    </source>
</evidence>
<dbReference type="Pfam" id="PF01431">
    <property type="entry name" value="Peptidase_M13"/>
    <property type="match status" value="1"/>
</dbReference>
<dbReference type="KEGG" id="acan:ACA1_091940"/>
<dbReference type="InterPro" id="IPR008753">
    <property type="entry name" value="Peptidase_M13_N"/>
</dbReference>
<name>L8GIL4_ACACF</name>
<organism evidence="10 11">
    <name type="scientific">Acanthamoeba castellanii (strain ATCC 30010 / Neff)</name>
    <dbReference type="NCBI Taxonomy" id="1257118"/>
    <lineage>
        <taxon>Eukaryota</taxon>
        <taxon>Amoebozoa</taxon>
        <taxon>Discosea</taxon>
        <taxon>Longamoebia</taxon>
        <taxon>Centramoebida</taxon>
        <taxon>Acanthamoebidae</taxon>
        <taxon>Acanthamoeba</taxon>
    </lineage>
</organism>
<feature type="domain" description="Peptidase M13 N-terminal" evidence="9">
    <location>
        <begin position="2"/>
        <end position="290"/>
    </location>
</feature>
<evidence type="ECO:0000256" key="3">
    <source>
        <dbReference type="ARBA" id="ARBA00022670"/>
    </source>
</evidence>
<dbReference type="RefSeq" id="XP_004334697.1">
    <property type="nucleotide sequence ID" value="XM_004334649.1"/>
</dbReference>
<dbReference type="AlphaFoldDB" id="L8GIL4"/>
<dbReference type="EMBL" id="KB008103">
    <property type="protein sequence ID" value="ELR12684.1"/>
    <property type="molecule type" value="Genomic_DNA"/>
</dbReference>
<dbReference type="SUPFAM" id="SSF55486">
    <property type="entry name" value="Metalloproteases ('zincins'), catalytic domain"/>
    <property type="match status" value="1"/>
</dbReference>
<sequence length="548" mass="61180">MNPSANMLQLSQGGLSLDVPDDYNATDNATAKLDKQFIHYVANLTSFVYGSQSRQYALDVFTVEQTLASASADPADMRDPYATYNNLTLAQLYALTPNIPAEAWQSYFKYAGIPLDYSSDSVVVNVAVPKFFAGLSSNIAILTNQFQDFSMFSNYLRYKLLDFAAPHLSTRFVDAHFNFYGTILSGQQQNSPLWKRCVQQTDVSLGELLGRYFVSYAFSPAAKGLAEDMMTRIENAFRKNLPGELSSLLLFVLYWTLISNGLLGVDWMDDVTRKLAEEKLSMVAKLIGYPEHWKDYSDLNIDREAYLANVLATSQFAAEDQFAQLPLPVDRYRWEMTTPTVNAYYEPSLNEIVFPAGILQSPWFFDVDYPPQINYGGTASAMGHELTHGFDDQGANYDGTGRLHQWWPQKVKDRFVERTQCVADLYSGFEVLPGLFLNGNLTLGENVADIGGLHASYVAYADYAASLPTPPPEVIPGINDKQLFFIAYAISWCEIDTPEALTRQVKSNPHSPAKFRVNGPVSQLPAFAEAFKCPATAPLNPPTRCNVW</sequence>
<dbReference type="Gene3D" id="3.40.390.10">
    <property type="entry name" value="Collagenase (Catalytic Domain)"/>
    <property type="match status" value="1"/>
</dbReference>
<dbReference type="OrthoDB" id="6475849at2759"/>
<dbReference type="InterPro" id="IPR042089">
    <property type="entry name" value="Peptidase_M13_dom_2"/>
</dbReference>
<evidence type="ECO:0000259" key="9">
    <source>
        <dbReference type="Pfam" id="PF05649"/>
    </source>
</evidence>
<keyword evidence="5" id="KW-0378">Hydrolase</keyword>
<evidence type="ECO:0000256" key="1">
    <source>
        <dbReference type="ARBA" id="ARBA00001947"/>
    </source>
</evidence>
<dbReference type="Pfam" id="PF05649">
    <property type="entry name" value="Peptidase_M13_N"/>
    <property type="match status" value="1"/>
</dbReference>
<dbReference type="CDD" id="cd08662">
    <property type="entry name" value="M13"/>
    <property type="match status" value="1"/>
</dbReference>
<reference evidence="10 11" key="1">
    <citation type="journal article" date="2013" name="Genome Biol.">
        <title>Genome of Acanthamoeba castellanii highlights extensive lateral gene transfer and early evolution of tyrosine kinase signaling.</title>
        <authorList>
            <person name="Clarke M."/>
            <person name="Lohan A.J."/>
            <person name="Liu B."/>
            <person name="Lagkouvardos I."/>
            <person name="Roy S."/>
            <person name="Zafar N."/>
            <person name="Bertelli C."/>
            <person name="Schilde C."/>
            <person name="Kianianmomeni A."/>
            <person name="Burglin T.R."/>
            <person name="Frech C."/>
            <person name="Turcotte B."/>
            <person name="Kopec K.O."/>
            <person name="Synnott J.M."/>
            <person name="Choo C."/>
            <person name="Paponov I."/>
            <person name="Finkler A."/>
            <person name="Soon Heng Tan C."/>
            <person name="Hutchins A.P."/>
            <person name="Weinmeier T."/>
            <person name="Rattei T."/>
            <person name="Chu J.S."/>
            <person name="Gimenez G."/>
            <person name="Irimia M."/>
            <person name="Rigden D.J."/>
            <person name="Fitzpatrick D.A."/>
            <person name="Lorenzo-Morales J."/>
            <person name="Bateman A."/>
            <person name="Chiu C.H."/>
            <person name="Tang P."/>
            <person name="Hegemann P."/>
            <person name="Fromm H."/>
            <person name="Raoult D."/>
            <person name="Greub G."/>
            <person name="Miranda-Saavedra D."/>
            <person name="Chen N."/>
            <person name="Nash P."/>
            <person name="Ginger M.L."/>
            <person name="Horn M."/>
            <person name="Schaap P."/>
            <person name="Caler L."/>
            <person name="Loftus B."/>
        </authorList>
    </citation>
    <scope>NUCLEOTIDE SEQUENCE [LARGE SCALE GENOMIC DNA]</scope>
    <source>
        <strain evidence="10 11">Neff</strain>
    </source>
</reference>
<evidence type="ECO:0000256" key="5">
    <source>
        <dbReference type="ARBA" id="ARBA00022801"/>
    </source>
</evidence>
<dbReference type="OMA" id="EHERGKQ"/>
<dbReference type="GO" id="GO:0016485">
    <property type="term" value="P:protein processing"/>
    <property type="evidence" value="ECO:0007669"/>
    <property type="project" value="TreeGrafter"/>
</dbReference>
<dbReference type="GeneID" id="14913174"/>
<dbReference type="Gene3D" id="1.10.1380.10">
    <property type="entry name" value="Neutral endopeptidase , domain2"/>
    <property type="match status" value="2"/>
</dbReference>
<dbReference type="STRING" id="1257118.L8GIL4"/>
<evidence type="ECO:0000313" key="10">
    <source>
        <dbReference type="EMBL" id="ELR12684.1"/>
    </source>
</evidence>
<evidence type="ECO:0000259" key="8">
    <source>
        <dbReference type="Pfam" id="PF01431"/>
    </source>
</evidence>
<comment type="cofactor">
    <cofactor evidence="1">
        <name>Zn(2+)</name>
        <dbReference type="ChEBI" id="CHEBI:29105"/>
    </cofactor>
</comment>
<dbReference type="VEuPathDB" id="AmoebaDB:ACA1_091940"/>
<gene>
    <name evidence="10" type="ORF">ACA1_091940</name>
</gene>
<dbReference type="InterPro" id="IPR024079">
    <property type="entry name" value="MetalloPept_cat_dom_sf"/>
</dbReference>
<dbReference type="PRINTS" id="PR00786">
    <property type="entry name" value="NEPRILYSIN"/>
</dbReference>
<keyword evidence="3" id="KW-0645">Protease</keyword>
<protein>
    <submittedName>
        <fullName evidence="10">Metallopeptidase</fullName>
    </submittedName>
</protein>
<keyword evidence="6" id="KW-0862">Zinc</keyword>
<evidence type="ECO:0000256" key="6">
    <source>
        <dbReference type="ARBA" id="ARBA00022833"/>
    </source>
</evidence>
<proteinExistence type="inferred from homology"/>